<proteinExistence type="predicted"/>
<dbReference type="EMBL" id="RPFW01000001">
    <property type="protein sequence ID" value="TVZ05963.1"/>
    <property type="molecule type" value="Genomic_DNA"/>
</dbReference>
<organism evidence="1 2">
    <name type="scientific">Trebonia kvetii</name>
    <dbReference type="NCBI Taxonomy" id="2480626"/>
    <lineage>
        <taxon>Bacteria</taxon>
        <taxon>Bacillati</taxon>
        <taxon>Actinomycetota</taxon>
        <taxon>Actinomycetes</taxon>
        <taxon>Streptosporangiales</taxon>
        <taxon>Treboniaceae</taxon>
        <taxon>Trebonia</taxon>
    </lineage>
</organism>
<evidence type="ECO:0000313" key="2">
    <source>
        <dbReference type="Proteomes" id="UP000460272"/>
    </source>
</evidence>
<reference evidence="1 2" key="1">
    <citation type="submission" date="2018-11" db="EMBL/GenBank/DDBJ databases">
        <title>Trebonia kvetii gen.nov., sp.nov., a novel acidophilic actinobacterium, and proposal of the new actinobacterial family Treboniaceae fam. nov.</title>
        <authorList>
            <person name="Rapoport D."/>
            <person name="Sagova-Mareckova M."/>
            <person name="Sedlacek I."/>
            <person name="Provaznik J."/>
            <person name="Kralova S."/>
            <person name="Pavlinic D."/>
            <person name="Benes V."/>
            <person name="Kopecky J."/>
        </authorList>
    </citation>
    <scope>NUCLEOTIDE SEQUENCE [LARGE SCALE GENOMIC DNA]</scope>
    <source>
        <strain evidence="1 2">15Tr583</strain>
    </source>
</reference>
<gene>
    <name evidence="1" type="ORF">EAS64_00345</name>
</gene>
<dbReference type="AlphaFoldDB" id="A0A6P2C8T7"/>
<sequence length="110" mass="11577">MGEYPESPARELSAAWQAASAALGQWREQVSEATTEAVAKLDPAFRAAVEALRAAVTGNWGNCRCPCATAHPQDPGVCDHSAILGRRIGDEEVALCAPCAVAQGVAEMRR</sequence>
<evidence type="ECO:0000313" key="1">
    <source>
        <dbReference type="EMBL" id="TVZ05963.1"/>
    </source>
</evidence>
<accession>A0A6P2C8T7</accession>
<dbReference type="Proteomes" id="UP000460272">
    <property type="component" value="Unassembled WGS sequence"/>
</dbReference>
<name>A0A6P2C8T7_9ACTN</name>
<dbReference type="RefSeq" id="WP_145850716.1">
    <property type="nucleotide sequence ID" value="NZ_RPFW01000001.1"/>
</dbReference>
<keyword evidence="2" id="KW-1185">Reference proteome</keyword>
<protein>
    <submittedName>
        <fullName evidence="1">Uncharacterized protein</fullName>
    </submittedName>
</protein>
<comment type="caution">
    <text evidence="1">The sequence shown here is derived from an EMBL/GenBank/DDBJ whole genome shotgun (WGS) entry which is preliminary data.</text>
</comment>